<gene>
    <name evidence="1" type="ORF">KC980_02645</name>
</gene>
<reference evidence="1" key="1">
    <citation type="submission" date="2020-04" db="EMBL/GenBank/DDBJ databases">
        <authorList>
            <person name="Zhang T."/>
        </authorList>
    </citation>
    <scope>NUCLEOTIDE SEQUENCE</scope>
    <source>
        <strain evidence="1">HKST-UBA79</strain>
    </source>
</reference>
<protein>
    <submittedName>
        <fullName evidence="1">Uncharacterized protein</fullName>
    </submittedName>
</protein>
<sequence>MFFRVKLFIVLLSAWIYAFVGTYTVYANHTTPEPLTHHGYSYRSCVSSLDADGDSIFTPPVYVPYDNRFDPNYTVECQPTGYPVYRQGICEMFPNYVPAFGSYIIDPTAPNCTAGSDERVHAYVCDKTVTGGNPWSGCGSSANYVFKANSGTNLSMGALASAKESDTGTGLECGTTVQLDIFNTSCTDAMIAEHYSVETVHADKYIKDSNGNVLYDPSYDPVYFPKDANGNPTFCLAKDAFVWYTGSCEEPVNEYGLIGRWDDATCDAISFWAGDPDYPDKPVYIQVYDGVPWKEGRLVSEGYANQPSGSESCKLLMEKNASWNSSVFNPNLCDDVCDAGVNPALYDPFNPYCMHGYSFPTPGPDDPINLKDNKKYSIWPFGWDHPFDPTQVPTNLRDLYDYNKIYDKLRPRDIKCAPVPPLRDIQGFIWEVDSETACPADPDTFNYKANRIQSDEVIGGDSGVTLDVTGFSPGVTDKPWDPNSANYNYKIDDVPYNADDPTLSLCTNEFKPAGQTSFKYELSCVHTQNNSEVFTPGSNCTFFDLGLYDPNTINLGYRLVYDGLGWFTTVGGGVYAGADNGIGTDSLTVFLPYEDDVATSYSNKLITSDGILYSVRNFSAQDSGSVNQVSATNTFVSNIQATESWPNAFTFDPPAHAIEITDCESAFFGELSPENIYYTSIDCLNDALIASSSLDGKYLIDNIPPSEVVVVYVTPGVSDVLRFETDFVSANNRRLMFIVDGAVHIAREVGYPVLDGDPTIDQTPNIQAAIIASGDIDFEGTQNPNPNADPDITVIVEGPLVNGGELNPSINFRRDRGESNVYPSVVVRYNPIYIKSLTTLENDFEGDDFTGLSNIDLTWEVLN</sequence>
<name>A0A955EBE1_UNCKA</name>
<proteinExistence type="predicted"/>
<evidence type="ECO:0000313" key="1">
    <source>
        <dbReference type="EMBL" id="MCA9308384.1"/>
    </source>
</evidence>
<comment type="caution">
    <text evidence="1">The sequence shown here is derived from an EMBL/GenBank/DDBJ whole genome shotgun (WGS) entry which is preliminary data.</text>
</comment>
<dbReference type="EMBL" id="JAGQNX010000075">
    <property type="protein sequence ID" value="MCA9308384.1"/>
    <property type="molecule type" value="Genomic_DNA"/>
</dbReference>
<accession>A0A955EBE1</accession>
<evidence type="ECO:0000313" key="2">
    <source>
        <dbReference type="Proteomes" id="UP000740557"/>
    </source>
</evidence>
<reference evidence="1" key="2">
    <citation type="journal article" date="2021" name="Microbiome">
        <title>Successional dynamics and alternative stable states in a saline activated sludge microbial community over 9 years.</title>
        <authorList>
            <person name="Wang Y."/>
            <person name="Ye J."/>
            <person name="Ju F."/>
            <person name="Liu L."/>
            <person name="Boyd J.A."/>
            <person name="Deng Y."/>
            <person name="Parks D.H."/>
            <person name="Jiang X."/>
            <person name="Yin X."/>
            <person name="Woodcroft B.J."/>
            <person name="Tyson G.W."/>
            <person name="Hugenholtz P."/>
            <person name="Polz M.F."/>
            <person name="Zhang T."/>
        </authorList>
    </citation>
    <scope>NUCLEOTIDE SEQUENCE</scope>
    <source>
        <strain evidence="1">HKST-UBA79</strain>
    </source>
</reference>
<dbReference type="AlphaFoldDB" id="A0A955EBE1"/>
<dbReference type="Proteomes" id="UP000740557">
    <property type="component" value="Unassembled WGS sequence"/>
</dbReference>
<organism evidence="1 2">
    <name type="scientific">candidate division WWE3 bacterium</name>
    <dbReference type="NCBI Taxonomy" id="2053526"/>
    <lineage>
        <taxon>Bacteria</taxon>
        <taxon>Katanobacteria</taxon>
    </lineage>
</organism>